<dbReference type="EMBL" id="MH179480">
    <property type="protein sequence ID" value="AWH15477.1"/>
    <property type="molecule type" value="Genomic_DNA"/>
</dbReference>
<name>A0A2S1PFZ2_9CAUD</name>
<organism evidence="1 2">
    <name type="scientific">Pseudomonas phage 98PfluR60PP</name>
    <dbReference type="NCBI Taxonomy" id="2163965"/>
    <lineage>
        <taxon>Viruses</taxon>
        <taxon>Duplodnaviria</taxon>
        <taxon>Heunggongvirae</taxon>
        <taxon>Uroviricota</taxon>
        <taxon>Caudoviricetes</taxon>
        <taxon>Schitoviridae</taxon>
        <taxon>Littlefixvirus</taxon>
        <taxon>Littlefixvirus 98Pflur60pp</taxon>
    </lineage>
</organism>
<sequence length="172" mass="17874">MANYFPNLNLGVTEDESPFQFGLGNGLAGMSYGSGAPTSLAANIGATAGGPTVASTPASGISNLFSSLFADKGLFSQSGMFGGLDDKGVASGGWVGPAAGIASTIFGAIQGNKQLSMAEDRFKESKRQFDANYAAQRQTTNTQLEDRQRARVAANPNGYESVDSYLAKNRIQ</sequence>
<keyword evidence="2" id="KW-1185">Reference proteome</keyword>
<dbReference type="Proteomes" id="UP000246250">
    <property type="component" value="Segment"/>
</dbReference>
<evidence type="ECO:0000313" key="1">
    <source>
        <dbReference type="EMBL" id="AWH15477.1"/>
    </source>
</evidence>
<protein>
    <submittedName>
        <fullName evidence="1">Uncharacterized protein</fullName>
    </submittedName>
</protein>
<reference evidence="1 2" key="1">
    <citation type="submission" date="2018-04" db="EMBL/GenBank/DDBJ databases">
        <title>Complete genome sequences of new Aeromonas and Pseudomonas phages promising in phage therapy dedicated to aquaculture.</title>
        <authorList>
            <person name="Kolsut J."/>
            <person name="Wojcik E."/>
            <person name="Wojtasik A."/>
            <person name="Dastych J."/>
        </authorList>
    </citation>
    <scope>NUCLEOTIDE SEQUENCE [LARGE SCALE GENOMIC DNA]</scope>
</reference>
<evidence type="ECO:0000313" key="2">
    <source>
        <dbReference type="Proteomes" id="UP000246250"/>
    </source>
</evidence>
<dbReference type="GeneID" id="77935249"/>
<accession>A0A2S1PFZ2</accession>
<dbReference type="KEGG" id="vg:77935249"/>
<dbReference type="RefSeq" id="YP_010659281.1">
    <property type="nucleotide sequence ID" value="NC_070866.1"/>
</dbReference>
<proteinExistence type="predicted"/>